<dbReference type="SUPFAM" id="SSF54171">
    <property type="entry name" value="DNA-binding domain"/>
    <property type="match status" value="1"/>
</dbReference>
<keyword evidence="2" id="KW-0805">Transcription regulation</keyword>
<evidence type="ECO:0000256" key="2">
    <source>
        <dbReference type="ARBA" id="ARBA00023015"/>
    </source>
</evidence>
<keyword evidence="7" id="KW-1185">Reference proteome</keyword>
<dbReference type="Gene3D" id="3.30.890.10">
    <property type="entry name" value="Methyl-cpg-binding Protein 2, Chain A"/>
    <property type="match status" value="1"/>
</dbReference>
<keyword evidence="4" id="KW-0804">Transcription</keyword>
<evidence type="ECO:0000313" key="7">
    <source>
        <dbReference type="Proteomes" id="UP000515211"/>
    </source>
</evidence>
<dbReference type="Proteomes" id="UP000515211">
    <property type="component" value="Chromosome 1"/>
</dbReference>
<dbReference type="RefSeq" id="XP_020983838.1">
    <property type="nucleotide sequence ID" value="XM_021128179.2"/>
</dbReference>
<feature type="region of interest" description="Disordered" evidence="6">
    <location>
        <begin position="1"/>
        <end position="33"/>
    </location>
</feature>
<feature type="compositionally biased region" description="Polar residues" evidence="6">
    <location>
        <begin position="96"/>
        <end position="118"/>
    </location>
</feature>
<evidence type="ECO:0000313" key="9">
    <source>
        <dbReference type="RefSeq" id="XP_052112000.1"/>
    </source>
</evidence>
<evidence type="ECO:0000256" key="3">
    <source>
        <dbReference type="ARBA" id="ARBA00023125"/>
    </source>
</evidence>
<sequence>MNLDSNVSISREGENHIQHDNTASSVKKSAVDQCKKSPLLIDDSSMVDAEVMEWDPIFSSLPSLDNKEQSKEASTPSNRLIPSEKNPILVATPTKMSWTPTQTPKSGNVTTGEASSNLKKPRSTKFLPHDWIQSYEVISRPRSQGGRVDKFYHHKFTGMKFRSLKEVERYENYGILPGPRKKTQDIENAKTHADEEMVGIEVEETKTKYKKQESSEEDFIDIIKKADKEERKRMVEDFLRDACYNLMHSFDDSPDASSSIS</sequence>
<organism evidence="7 8">
    <name type="scientific">Arachis duranensis</name>
    <name type="common">Wild peanut</name>
    <dbReference type="NCBI Taxonomy" id="130453"/>
    <lineage>
        <taxon>Eukaryota</taxon>
        <taxon>Viridiplantae</taxon>
        <taxon>Streptophyta</taxon>
        <taxon>Embryophyta</taxon>
        <taxon>Tracheophyta</taxon>
        <taxon>Spermatophyta</taxon>
        <taxon>Magnoliopsida</taxon>
        <taxon>eudicotyledons</taxon>
        <taxon>Gunneridae</taxon>
        <taxon>Pentapetalae</taxon>
        <taxon>rosids</taxon>
        <taxon>fabids</taxon>
        <taxon>Fabales</taxon>
        <taxon>Fabaceae</taxon>
        <taxon>Papilionoideae</taxon>
        <taxon>50 kb inversion clade</taxon>
        <taxon>dalbergioids sensu lato</taxon>
        <taxon>Dalbergieae</taxon>
        <taxon>Pterocarpus clade</taxon>
        <taxon>Arachis</taxon>
    </lineage>
</organism>
<accession>A0A6P5MLZ4</accession>
<protein>
    <submittedName>
        <fullName evidence="8">Uncharacterized protein LOC110274168</fullName>
    </submittedName>
    <submittedName>
        <fullName evidence="9">Uncharacterized protein LOC127743861</fullName>
    </submittedName>
</protein>
<feature type="region of interest" description="Disordered" evidence="6">
    <location>
        <begin position="96"/>
        <end position="122"/>
    </location>
</feature>
<evidence type="ECO:0000256" key="6">
    <source>
        <dbReference type="SAM" id="MobiDB-lite"/>
    </source>
</evidence>
<feature type="region of interest" description="Disordered" evidence="6">
    <location>
        <begin position="60"/>
        <end position="83"/>
    </location>
</feature>
<gene>
    <name evidence="8" type="primary">LOC110274168</name>
    <name evidence="9" type="synonym">LOC127743861</name>
</gene>
<evidence type="ECO:0000256" key="1">
    <source>
        <dbReference type="ARBA" id="ARBA00004123"/>
    </source>
</evidence>
<name>A0A6P5MLZ4_ARADU</name>
<dbReference type="RefSeq" id="XP_052112000.1">
    <property type="nucleotide sequence ID" value="XM_052256040.1"/>
</dbReference>
<dbReference type="GO" id="GO:0003677">
    <property type="term" value="F:DNA binding"/>
    <property type="evidence" value="ECO:0007669"/>
    <property type="project" value="UniProtKB-KW"/>
</dbReference>
<proteinExistence type="predicted"/>
<evidence type="ECO:0000256" key="4">
    <source>
        <dbReference type="ARBA" id="ARBA00023163"/>
    </source>
</evidence>
<evidence type="ECO:0000313" key="8">
    <source>
        <dbReference type="RefSeq" id="XP_020983838.1"/>
    </source>
</evidence>
<dbReference type="KEGG" id="adu:127743861"/>
<evidence type="ECO:0000256" key="5">
    <source>
        <dbReference type="ARBA" id="ARBA00023242"/>
    </source>
</evidence>
<dbReference type="GeneID" id="110274168"/>
<reference evidence="7" key="1">
    <citation type="journal article" date="2016" name="Nat. Genet.">
        <title>The genome sequences of Arachis duranensis and Arachis ipaensis, the diploid ancestors of cultivated peanut.</title>
        <authorList>
            <person name="Bertioli D.J."/>
            <person name="Cannon S.B."/>
            <person name="Froenicke L."/>
            <person name="Huang G."/>
            <person name="Farmer A.D."/>
            <person name="Cannon E.K."/>
            <person name="Liu X."/>
            <person name="Gao D."/>
            <person name="Clevenger J."/>
            <person name="Dash S."/>
            <person name="Ren L."/>
            <person name="Moretzsohn M.C."/>
            <person name="Shirasawa K."/>
            <person name="Huang W."/>
            <person name="Vidigal B."/>
            <person name="Abernathy B."/>
            <person name="Chu Y."/>
            <person name="Niederhuth C.E."/>
            <person name="Umale P."/>
            <person name="Araujo A.C."/>
            <person name="Kozik A."/>
            <person name="Kim K.D."/>
            <person name="Burow M.D."/>
            <person name="Varshney R.K."/>
            <person name="Wang X."/>
            <person name="Zhang X."/>
            <person name="Barkley N."/>
            <person name="Guimaraes P.M."/>
            <person name="Isobe S."/>
            <person name="Guo B."/>
            <person name="Liao B."/>
            <person name="Stalker H.T."/>
            <person name="Schmitz R.J."/>
            <person name="Scheffler B.E."/>
            <person name="Leal-Bertioli S.C."/>
            <person name="Xun X."/>
            <person name="Jackson S.A."/>
            <person name="Michelmore R."/>
            <person name="Ozias-Akins P."/>
        </authorList>
    </citation>
    <scope>NUCLEOTIDE SEQUENCE [LARGE SCALE GENOMIC DNA]</scope>
    <source>
        <strain evidence="7">cv. V14167</strain>
    </source>
</reference>
<dbReference type="KEGG" id="adu:110274168"/>
<reference evidence="8 9" key="2">
    <citation type="submission" date="2025-04" db="UniProtKB">
        <authorList>
            <consortium name="RefSeq"/>
        </authorList>
    </citation>
    <scope>IDENTIFICATION</scope>
    <source>
        <tissue evidence="8 9">Whole plant</tissue>
    </source>
</reference>
<comment type="subcellular location">
    <subcellularLocation>
        <location evidence="1">Nucleus</location>
    </subcellularLocation>
</comment>
<dbReference type="InterPro" id="IPR016177">
    <property type="entry name" value="DNA-bd_dom_sf"/>
</dbReference>
<dbReference type="GO" id="GO:0005634">
    <property type="term" value="C:nucleus"/>
    <property type="evidence" value="ECO:0007669"/>
    <property type="project" value="UniProtKB-SubCell"/>
</dbReference>
<keyword evidence="3" id="KW-0238">DNA-binding</keyword>
<dbReference type="AlphaFoldDB" id="A0A6P5MLZ4"/>
<keyword evidence="5" id="KW-0539">Nucleus</keyword>